<dbReference type="Proteomes" id="UP000320461">
    <property type="component" value="Unassembled WGS sequence"/>
</dbReference>
<name>A0A4Y3KKZ9_9CELL</name>
<evidence type="ECO:0000313" key="1">
    <source>
        <dbReference type="EMBL" id="GEA84667.1"/>
    </source>
</evidence>
<protein>
    <recommendedName>
        <fullName evidence="3">Transposase</fullName>
    </recommendedName>
</protein>
<gene>
    <name evidence="1" type="ORF">CGE01nite_19180</name>
</gene>
<organism evidence="1 2">
    <name type="scientific">Cellulomonas gelida</name>
    <dbReference type="NCBI Taxonomy" id="1712"/>
    <lineage>
        <taxon>Bacteria</taxon>
        <taxon>Bacillati</taxon>
        <taxon>Actinomycetota</taxon>
        <taxon>Actinomycetes</taxon>
        <taxon>Micrococcales</taxon>
        <taxon>Cellulomonadaceae</taxon>
        <taxon>Cellulomonas</taxon>
    </lineage>
</organism>
<dbReference type="EMBL" id="BJLQ01000018">
    <property type="protein sequence ID" value="GEA84667.1"/>
    <property type="molecule type" value="Genomic_DNA"/>
</dbReference>
<evidence type="ECO:0000313" key="2">
    <source>
        <dbReference type="Proteomes" id="UP000320461"/>
    </source>
</evidence>
<accession>A0A4Y3KKZ9</accession>
<proteinExistence type="predicted"/>
<keyword evidence="2" id="KW-1185">Reference proteome</keyword>
<reference evidence="1 2" key="1">
    <citation type="submission" date="2019-06" db="EMBL/GenBank/DDBJ databases">
        <title>Whole genome shotgun sequence of Cellulomonas gelida NBRC 3748.</title>
        <authorList>
            <person name="Hosoyama A."/>
            <person name="Uohara A."/>
            <person name="Ohji S."/>
            <person name="Ichikawa N."/>
        </authorList>
    </citation>
    <scope>NUCLEOTIDE SEQUENCE [LARGE SCALE GENOMIC DNA]</scope>
    <source>
        <strain evidence="1 2">NBRC 3748</strain>
    </source>
</reference>
<comment type="caution">
    <text evidence="1">The sequence shown here is derived from an EMBL/GenBank/DDBJ whole genome shotgun (WGS) entry which is preliminary data.</text>
</comment>
<dbReference type="AlphaFoldDB" id="A0A4Y3KKZ9"/>
<sequence length="54" mass="6027">MQHHEPTGSYVTRRMTEGKTKSEIIRCLRRHLAPALWAAMRPLRVVATGAAQAA</sequence>
<evidence type="ECO:0008006" key="3">
    <source>
        <dbReference type="Google" id="ProtNLM"/>
    </source>
</evidence>